<keyword evidence="3" id="KW-0004">4Fe-4S</keyword>
<dbReference type="InterPro" id="IPR036188">
    <property type="entry name" value="FAD/NAD-bd_sf"/>
</dbReference>
<evidence type="ECO:0000256" key="5">
    <source>
        <dbReference type="ARBA" id="ARBA00022827"/>
    </source>
</evidence>
<organism evidence="10">
    <name type="scientific">marine sediment metagenome</name>
    <dbReference type="NCBI Taxonomy" id="412755"/>
    <lineage>
        <taxon>unclassified sequences</taxon>
        <taxon>metagenomes</taxon>
        <taxon>ecological metagenomes</taxon>
    </lineage>
</organism>
<dbReference type="PANTHER" id="PTHR43498:SF1">
    <property type="entry name" value="COB--COM HETERODISULFIDE REDUCTASE IRON-SULFUR SUBUNIT A"/>
    <property type="match status" value="1"/>
</dbReference>
<feature type="domain" description="4Fe-4S ferredoxin-type" evidence="9">
    <location>
        <begin position="201"/>
        <end position="230"/>
    </location>
</feature>
<evidence type="ECO:0000256" key="6">
    <source>
        <dbReference type="ARBA" id="ARBA00023002"/>
    </source>
</evidence>
<dbReference type="GO" id="GO:0051539">
    <property type="term" value="F:4 iron, 4 sulfur cluster binding"/>
    <property type="evidence" value="ECO:0007669"/>
    <property type="project" value="UniProtKB-KW"/>
</dbReference>
<dbReference type="InterPro" id="IPR039650">
    <property type="entry name" value="HdrA-like"/>
</dbReference>
<dbReference type="GO" id="GO:0046872">
    <property type="term" value="F:metal ion binding"/>
    <property type="evidence" value="ECO:0007669"/>
    <property type="project" value="UniProtKB-KW"/>
</dbReference>
<dbReference type="PROSITE" id="PS00198">
    <property type="entry name" value="4FE4S_FER_1"/>
    <property type="match status" value="2"/>
</dbReference>
<dbReference type="SUPFAM" id="SSF54862">
    <property type="entry name" value="4Fe-4S ferredoxins"/>
    <property type="match status" value="1"/>
</dbReference>
<protein>
    <recommendedName>
        <fullName evidence="9">4Fe-4S ferredoxin-type domain-containing protein</fullName>
    </recommendedName>
</protein>
<dbReference type="Pfam" id="PF12838">
    <property type="entry name" value="Fer4_7"/>
    <property type="match status" value="1"/>
</dbReference>
<keyword evidence="4" id="KW-0479">Metal-binding</keyword>
<dbReference type="SUPFAM" id="SSF51905">
    <property type="entry name" value="FAD/NAD(P)-binding domain"/>
    <property type="match status" value="1"/>
</dbReference>
<keyword evidence="7" id="KW-0408">Iron</keyword>
<evidence type="ECO:0000256" key="4">
    <source>
        <dbReference type="ARBA" id="ARBA00022723"/>
    </source>
</evidence>
<dbReference type="EMBL" id="BARS01024710">
    <property type="protein sequence ID" value="GAG11056.1"/>
    <property type="molecule type" value="Genomic_DNA"/>
</dbReference>
<keyword evidence="5" id="KW-0285">Flavoprotein</keyword>
<sequence length="256" mass="27429">MYSLKQAHLVRDKTDAEVYEFYMDMRTFGKGYEEFYERVQEEGVTFVRGRGAEVEVLPDGKLRVKAEDADLGRLVAADVDMVVLSTAIEAPHDADRVATLFGLGRSEDGFFAEAHPKMRPVETNTDGVFLAGTAQGPRDVPDTVAHAGAAASMALAMLDKGEVTISPQVAVVNEELCSGCKTCIELCPYTAISFIAKNGTGVAEVNEVLCKGCGTCAAACPAGAITARHFTDRQILAQIEGLFRVPAYQPAEGARS</sequence>
<proteinExistence type="inferred from homology"/>
<dbReference type="Gene3D" id="3.50.50.60">
    <property type="entry name" value="FAD/NAD(P)-binding domain"/>
    <property type="match status" value="1"/>
</dbReference>
<dbReference type="AlphaFoldDB" id="X0WEE7"/>
<accession>X0WEE7</accession>
<dbReference type="Gene3D" id="3.30.70.20">
    <property type="match status" value="2"/>
</dbReference>
<comment type="cofactor">
    <cofactor evidence="1">
        <name>FAD</name>
        <dbReference type="ChEBI" id="CHEBI:57692"/>
    </cofactor>
</comment>
<comment type="caution">
    <text evidence="10">The sequence shown here is derived from an EMBL/GenBank/DDBJ whole genome shotgun (WGS) entry which is preliminary data.</text>
</comment>
<dbReference type="InterPro" id="IPR017900">
    <property type="entry name" value="4Fe4S_Fe_S_CS"/>
</dbReference>
<feature type="domain" description="4Fe-4S ferredoxin-type" evidence="9">
    <location>
        <begin position="168"/>
        <end position="197"/>
    </location>
</feature>
<dbReference type="PROSITE" id="PS51379">
    <property type="entry name" value="4FE4S_FER_2"/>
    <property type="match status" value="2"/>
</dbReference>
<name>X0WEE7_9ZZZZ</name>
<keyword evidence="5" id="KW-0274">FAD</keyword>
<reference evidence="10" key="1">
    <citation type="journal article" date="2014" name="Front. Microbiol.">
        <title>High frequency of phylogenetically diverse reductive dehalogenase-homologous genes in deep subseafloor sedimentary metagenomes.</title>
        <authorList>
            <person name="Kawai M."/>
            <person name="Futagami T."/>
            <person name="Toyoda A."/>
            <person name="Takaki Y."/>
            <person name="Nishi S."/>
            <person name="Hori S."/>
            <person name="Arai W."/>
            <person name="Tsubouchi T."/>
            <person name="Morono Y."/>
            <person name="Uchiyama I."/>
            <person name="Ito T."/>
            <person name="Fujiyama A."/>
            <person name="Inagaki F."/>
            <person name="Takami H."/>
        </authorList>
    </citation>
    <scope>NUCLEOTIDE SEQUENCE</scope>
    <source>
        <strain evidence="10">Expedition CK06-06</strain>
    </source>
</reference>
<evidence type="ECO:0000256" key="8">
    <source>
        <dbReference type="ARBA" id="ARBA00023014"/>
    </source>
</evidence>
<comment type="similarity">
    <text evidence="2">Belongs to the HdrA family.</text>
</comment>
<evidence type="ECO:0000256" key="3">
    <source>
        <dbReference type="ARBA" id="ARBA00022485"/>
    </source>
</evidence>
<dbReference type="GO" id="GO:0016491">
    <property type="term" value="F:oxidoreductase activity"/>
    <property type="evidence" value="ECO:0007669"/>
    <property type="project" value="UniProtKB-KW"/>
</dbReference>
<evidence type="ECO:0000256" key="7">
    <source>
        <dbReference type="ARBA" id="ARBA00023004"/>
    </source>
</evidence>
<keyword evidence="8" id="KW-0411">Iron-sulfur</keyword>
<evidence type="ECO:0000256" key="2">
    <source>
        <dbReference type="ARBA" id="ARBA00006561"/>
    </source>
</evidence>
<gene>
    <name evidence="10" type="ORF">S01H1_39188</name>
</gene>
<evidence type="ECO:0000259" key="9">
    <source>
        <dbReference type="PROSITE" id="PS51379"/>
    </source>
</evidence>
<evidence type="ECO:0000313" key="10">
    <source>
        <dbReference type="EMBL" id="GAG11056.1"/>
    </source>
</evidence>
<dbReference type="InterPro" id="IPR017896">
    <property type="entry name" value="4Fe4S_Fe-S-bd"/>
</dbReference>
<dbReference type="PANTHER" id="PTHR43498">
    <property type="entry name" value="FERREDOXIN:COB-COM HETERODISULFIDE REDUCTASE SUBUNIT A"/>
    <property type="match status" value="1"/>
</dbReference>
<keyword evidence="6" id="KW-0560">Oxidoreductase</keyword>
<evidence type="ECO:0000256" key="1">
    <source>
        <dbReference type="ARBA" id="ARBA00001974"/>
    </source>
</evidence>